<gene>
    <name evidence="2" type="ORF">Z519_11598</name>
</gene>
<evidence type="ECO:0000313" key="2">
    <source>
        <dbReference type="EMBL" id="KIW87624.1"/>
    </source>
</evidence>
<feature type="transmembrane region" description="Helical" evidence="1">
    <location>
        <begin position="85"/>
        <end position="109"/>
    </location>
</feature>
<accession>A0A0D2HT60</accession>
<evidence type="ECO:0000256" key="1">
    <source>
        <dbReference type="SAM" id="Phobius"/>
    </source>
</evidence>
<dbReference type="Proteomes" id="UP000053789">
    <property type="component" value="Unassembled WGS sequence"/>
</dbReference>
<proteinExistence type="predicted"/>
<dbReference type="RefSeq" id="XP_016614293.1">
    <property type="nucleotide sequence ID" value="XM_016769309.1"/>
</dbReference>
<keyword evidence="1" id="KW-1133">Transmembrane helix</keyword>
<sequence>MRFRTRELDLVRAIDETFLRIAEIGLRVLEGVWSIIIIGFVAAVMNGLSNADADVPRKATATVVIASICTVYSGVTILPMFFGGALFFSLSLVFDILFIAAWATLIGLWDGDATDSCRHFKTKYFDAKPSKGYFQTDCELVKAMFAFMIVNLVSFLASAVIAFCLRLIELDIAMSWRIPPLVDKFDKRGRQAVHCNCCKHNKNNPSPPRSSTAESTAPLV</sequence>
<keyword evidence="3" id="KW-1185">Reference proteome</keyword>
<dbReference type="EMBL" id="KN847002">
    <property type="protein sequence ID" value="KIW87624.1"/>
    <property type="molecule type" value="Genomic_DNA"/>
</dbReference>
<name>A0A0D2HT60_CLAB1</name>
<protein>
    <recommendedName>
        <fullName evidence="4">MARVEL domain-containing protein</fullName>
    </recommendedName>
</protein>
<dbReference type="OrthoDB" id="4150603at2759"/>
<feature type="transmembrane region" description="Helical" evidence="1">
    <location>
        <begin position="28"/>
        <end position="48"/>
    </location>
</feature>
<keyword evidence="1" id="KW-0472">Membrane</keyword>
<reference evidence="2" key="1">
    <citation type="submission" date="2015-01" db="EMBL/GenBank/DDBJ databases">
        <title>The Genome Sequence of Cladophialophora bantiana CBS 173.52.</title>
        <authorList>
            <consortium name="The Broad Institute Genomics Platform"/>
            <person name="Cuomo C."/>
            <person name="de Hoog S."/>
            <person name="Gorbushina A."/>
            <person name="Stielow B."/>
            <person name="Teixiera M."/>
            <person name="Abouelleil A."/>
            <person name="Chapman S.B."/>
            <person name="Priest M."/>
            <person name="Young S.K."/>
            <person name="Wortman J."/>
            <person name="Nusbaum C."/>
            <person name="Birren B."/>
        </authorList>
    </citation>
    <scope>NUCLEOTIDE SEQUENCE [LARGE SCALE GENOMIC DNA]</scope>
    <source>
        <strain evidence="2">CBS 173.52</strain>
    </source>
</reference>
<feature type="transmembrane region" description="Helical" evidence="1">
    <location>
        <begin position="143"/>
        <end position="168"/>
    </location>
</feature>
<organism evidence="2 3">
    <name type="scientific">Cladophialophora bantiana (strain ATCC 10958 / CBS 173.52 / CDC B-1940 / NIH 8579)</name>
    <name type="common">Xylohypha bantiana</name>
    <dbReference type="NCBI Taxonomy" id="1442370"/>
    <lineage>
        <taxon>Eukaryota</taxon>
        <taxon>Fungi</taxon>
        <taxon>Dikarya</taxon>
        <taxon>Ascomycota</taxon>
        <taxon>Pezizomycotina</taxon>
        <taxon>Eurotiomycetes</taxon>
        <taxon>Chaetothyriomycetidae</taxon>
        <taxon>Chaetothyriales</taxon>
        <taxon>Herpotrichiellaceae</taxon>
        <taxon>Cladophialophora</taxon>
    </lineage>
</organism>
<dbReference type="HOGENOM" id="CLU_1261386_0_0_1"/>
<evidence type="ECO:0008006" key="4">
    <source>
        <dbReference type="Google" id="ProtNLM"/>
    </source>
</evidence>
<keyword evidence="1" id="KW-0812">Transmembrane</keyword>
<dbReference type="GeneID" id="27704526"/>
<dbReference type="AlphaFoldDB" id="A0A0D2HT60"/>
<evidence type="ECO:0000313" key="3">
    <source>
        <dbReference type="Proteomes" id="UP000053789"/>
    </source>
</evidence>
<feature type="transmembrane region" description="Helical" evidence="1">
    <location>
        <begin position="60"/>
        <end position="78"/>
    </location>
</feature>